<dbReference type="AlphaFoldDB" id="A0A813UPG0"/>
<organism evidence="3 5">
    <name type="scientific">Didymodactylos carnosus</name>
    <dbReference type="NCBI Taxonomy" id="1234261"/>
    <lineage>
        <taxon>Eukaryota</taxon>
        <taxon>Metazoa</taxon>
        <taxon>Spiralia</taxon>
        <taxon>Gnathifera</taxon>
        <taxon>Rotifera</taxon>
        <taxon>Eurotatoria</taxon>
        <taxon>Bdelloidea</taxon>
        <taxon>Philodinida</taxon>
        <taxon>Philodinidae</taxon>
        <taxon>Didymodactylos</taxon>
    </lineage>
</organism>
<dbReference type="Proteomes" id="UP000663829">
    <property type="component" value="Unassembled WGS sequence"/>
</dbReference>
<name>A0A813UPG0_9BILA</name>
<protein>
    <submittedName>
        <fullName evidence="3">Uncharacterized protein</fullName>
    </submittedName>
</protein>
<accession>A0A813UPG0</accession>
<dbReference type="Proteomes" id="UP000681722">
    <property type="component" value="Unassembled WGS sequence"/>
</dbReference>
<dbReference type="Gene3D" id="1.10.287.1490">
    <property type="match status" value="1"/>
</dbReference>
<dbReference type="EMBL" id="CAJNOQ010000665">
    <property type="protein sequence ID" value="CAF0826199.1"/>
    <property type="molecule type" value="Genomic_DNA"/>
</dbReference>
<reference evidence="3" key="1">
    <citation type="submission" date="2021-02" db="EMBL/GenBank/DDBJ databases">
        <authorList>
            <person name="Nowell W R."/>
        </authorList>
    </citation>
    <scope>NUCLEOTIDE SEQUENCE</scope>
</reference>
<evidence type="ECO:0000256" key="2">
    <source>
        <dbReference type="SAM" id="MobiDB-lite"/>
    </source>
</evidence>
<evidence type="ECO:0000313" key="5">
    <source>
        <dbReference type="Proteomes" id="UP000663829"/>
    </source>
</evidence>
<gene>
    <name evidence="3" type="ORF">GPM918_LOCUS4810</name>
    <name evidence="4" type="ORF">SRO942_LOCUS4811</name>
</gene>
<evidence type="ECO:0000313" key="3">
    <source>
        <dbReference type="EMBL" id="CAF0826199.1"/>
    </source>
</evidence>
<keyword evidence="5" id="KW-1185">Reference proteome</keyword>
<feature type="coiled-coil region" evidence="1">
    <location>
        <begin position="601"/>
        <end position="718"/>
    </location>
</feature>
<feature type="region of interest" description="Disordered" evidence="2">
    <location>
        <begin position="1023"/>
        <end position="1042"/>
    </location>
</feature>
<sequence>MSDSTALSETLSSERLQKLTVSLLRYITDSSKEVQLLDDLQVVLHNLQKNPRSFHLNPKHSIDSNFIWMINRVLLKSSLSRDMYERLLQLVHELCKDSFILAYFCQNYDLFVMLLRIYECQKSRFDSISSLLKDLLLLASFHTSNFLWTSTLQTYLEFLFDTFCKNSTSFKEREYHIIMIANLLNSPDVVEFTRESCLRLLLSIIDEPATKSSAFAFLASSRLCLNINEICGPAETLFDFVVRTLFKMESRSGQGAILDVLRELIGTNKFKFNETKYDRFLLLLAYTTMLLTNSNSNDTLTYKVCSLLLEAMNNINGFAKQLWFVLFQTDETDKHFLDKYNLKPQQQNNILMSILKSCTKFDHLHDGSSCPVAWQLLANLFEVMKYENFDWSTIWPKLSLAILDVLNYSINFDEHLLTWEQTKIKLEIEQFIKTHQKLIEKCLYDQLSHNPFCSQGIFDVATDNWSHDGLDVVLRCSKLLMKTMPCIDSPVQKRALAQCFIAAMRSNNCNLAKQSLKLIHHPQFSLISFDELFSVIDDTQCSPDIIYHPSPSTLDDMSKLKNELPSCSSTTSVSVDFARITTAFCKELESRSTDDIDQNELECRQSMIKQIKAVLEKLRDELGKVKQERDDLDSCLEQFQTQLHNAEDEKTKLHAEIDYLKELVETKNQRIKKVEQERESIVSVIKGVCEYIQISTNMDDIEAVEKELSKEREAVLKKLTSIWGPQMAQDFVFPKTNETRQQMTIEDLKLLHYDDPHERLERLRSMEHYRTTTEQLDSSELEECYQSFVRDQLAQHPPDNLEYFVRNHSDIDKAQRYLELTKDHLINPQQSHLLFKCSKLNEDKATLLRATAMSTLQHLNDDQSVQKYFAEKLTQNHPFDLMYAIEGRQEFDADKNVNFGDKHDELKPSMFDLSKKNRLIFEKDDKKYRVTFLKDYDPLKALYEHPPPPPPSTRLIYGRNDNVNLLKTNKSPQALLGLSHDYSLFSTENSTVQGHVSQTSNIHRETFPPLSLSALKEYRPSITPKLKQRTPSQKQQQQRLHQRDFIWKESIPSRLAEQKLSTYTTSPLDF</sequence>
<evidence type="ECO:0000313" key="4">
    <source>
        <dbReference type="EMBL" id="CAF3613025.1"/>
    </source>
</evidence>
<comment type="caution">
    <text evidence="3">The sequence shown here is derived from an EMBL/GenBank/DDBJ whole genome shotgun (WGS) entry which is preliminary data.</text>
</comment>
<evidence type="ECO:0000256" key="1">
    <source>
        <dbReference type="SAM" id="Coils"/>
    </source>
</evidence>
<keyword evidence="1" id="KW-0175">Coiled coil</keyword>
<dbReference type="EMBL" id="CAJOBC010000665">
    <property type="protein sequence ID" value="CAF3613025.1"/>
    <property type="molecule type" value="Genomic_DNA"/>
</dbReference>
<proteinExistence type="predicted"/>
<dbReference type="OrthoDB" id="10031851at2759"/>